<proteinExistence type="inferred from homology"/>
<dbReference type="GO" id="GO:0047360">
    <property type="term" value="F:undecaprenyl-phosphate galactose phosphotransferase activity"/>
    <property type="evidence" value="ECO:0007669"/>
    <property type="project" value="UniProtKB-EC"/>
</dbReference>
<evidence type="ECO:0000256" key="5">
    <source>
        <dbReference type="ARBA" id="ARBA00022989"/>
    </source>
</evidence>
<dbReference type="InterPro" id="IPR003362">
    <property type="entry name" value="Bact_transf"/>
</dbReference>
<dbReference type="HOGENOM" id="CLU_024920_3_5_0"/>
<dbReference type="InterPro" id="IPR017472">
    <property type="entry name" value="Undecaprenyl-P_galact_Ptfrase"/>
</dbReference>
<comment type="similarity">
    <text evidence="2">Belongs to the bacterial sugar transferase family.</text>
</comment>
<keyword evidence="6 7" id="KW-0472">Membrane</keyword>
<protein>
    <submittedName>
        <fullName evidence="9">Undecaprenyl-phosphate galactosephosphotransferase</fullName>
        <ecNumber evidence="9">2.7.8.6</ecNumber>
    </submittedName>
</protein>
<sequence>MGIQVPAEVGSVGSMGRTGSVSLSALPQSLALLLGDVLSALLACLLASSLMTMLGRPALHLGPNLIWLGLWLLWRAYQGLYPGYGRSPQTELRLHTVGTLQVAVAQLAAAVAVHRFAPSVAGVVTQWTLILILALLVRYAVRALLIHLGHYGRPISVMGAGSTAALTIAHLRTHPAYGLNPVAAYDDNPALHGTALHSVPVLGPIALALENPLTEHALISIPGARAQTQQRLVNSIYAVFPITWVIPDLFGVPNQALQPHNIGSVASLEVKNNLRSMRARFIKRSIDLLGATVGGLLISPVLLLIALAIRLDSPGPIVYRARRLGRDGRPFDCFKFRSMHRDADEKLQQVLENDPALKAEFEATHKLKNDPRVTRVGAFLRKTSLDELPQLANVLLGSMSLVGPRPIVQAEVEKYGDIYAIYKQVRPGMTGYWQANGRSDTSYDERVAMDQFYITNWSPWLDMVVMIQTVRVVLMGKGAY</sequence>
<dbReference type="EC" id="2.7.8.6" evidence="9"/>
<dbReference type="InterPro" id="IPR029063">
    <property type="entry name" value="SAM-dependent_MTases_sf"/>
</dbReference>
<dbReference type="NCBIfam" id="TIGR03025">
    <property type="entry name" value="EPS_sugtrans"/>
    <property type="match status" value="1"/>
</dbReference>
<evidence type="ECO:0000256" key="1">
    <source>
        <dbReference type="ARBA" id="ARBA00004141"/>
    </source>
</evidence>
<dbReference type="PANTHER" id="PTHR30576:SF10">
    <property type="entry name" value="SLL5057 PROTEIN"/>
    <property type="match status" value="1"/>
</dbReference>
<dbReference type="eggNOG" id="COG1086">
    <property type="taxonomic scope" value="Bacteria"/>
</dbReference>
<keyword evidence="5 7" id="KW-1133">Transmembrane helix</keyword>
<evidence type="ECO:0000256" key="4">
    <source>
        <dbReference type="ARBA" id="ARBA00022692"/>
    </source>
</evidence>
<dbReference type="AlphaFoldDB" id="Q1J1I8"/>
<dbReference type="KEGG" id="dge:Dgeo_0343"/>
<dbReference type="GO" id="GO:0005886">
    <property type="term" value="C:plasma membrane"/>
    <property type="evidence" value="ECO:0007669"/>
    <property type="project" value="InterPro"/>
</dbReference>
<keyword evidence="3 9" id="KW-0808">Transferase</keyword>
<dbReference type="InterPro" id="IPR017475">
    <property type="entry name" value="EPS_sugar_tfrase"/>
</dbReference>
<feature type="transmembrane region" description="Helical" evidence="7">
    <location>
        <begin position="120"/>
        <end position="141"/>
    </location>
</feature>
<name>Q1J1I8_DEIGD</name>
<dbReference type="SUPFAM" id="SSF53335">
    <property type="entry name" value="S-adenosyl-L-methionine-dependent methyltransferases"/>
    <property type="match status" value="1"/>
</dbReference>
<comment type="subcellular location">
    <subcellularLocation>
        <location evidence="1">Membrane</location>
        <topology evidence="1">Multi-pass membrane protein</topology>
    </subcellularLocation>
</comment>
<evidence type="ECO:0000256" key="7">
    <source>
        <dbReference type="SAM" id="Phobius"/>
    </source>
</evidence>
<dbReference type="Pfam" id="PF02397">
    <property type="entry name" value="Bac_transf"/>
    <property type="match status" value="1"/>
</dbReference>
<dbReference type="GO" id="GO:0000271">
    <property type="term" value="P:polysaccharide biosynthetic process"/>
    <property type="evidence" value="ECO:0007669"/>
    <property type="project" value="InterPro"/>
</dbReference>
<feature type="transmembrane region" description="Helical" evidence="7">
    <location>
        <begin position="286"/>
        <end position="309"/>
    </location>
</feature>
<feature type="domain" description="Bacterial sugar transferase" evidence="8">
    <location>
        <begin position="283"/>
        <end position="474"/>
    </location>
</feature>
<reference evidence="9" key="1">
    <citation type="submission" date="2006-04" db="EMBL/GenBank/DDBJ databases">
        <title>Complete sequence of chromosome of Deinococcus geothermalis DSM 11300.</title>
        <authorList>
            <consortium name="US DOE Joint Genome Institute"/>
            <person name="Copeland A."/>
            <person name="Lucas S."/>
            <person name="Lapidus A."/>
            <person name="Barry K."/>
            <person name="Detter J.C."/>
            <person name="Glavina del Rio T."/>
            <person name="Hammon N."/>
            <person name="Israni S."/>
            <person name="Dalin E."/>
            <person name="Tice H."/>
            <person name="Pitluck S."/>
            <person name="Brettin T."/>
            <person name="Bruce D."/>
            <person name="Han C."/>
            <person name="Tapia R."/>
            <person name="Saunders E."/>
            <person name="Gilna P."/>
            <person name="Schmutz J."/>
            <person name="Larimer F."/>
            <person name="Land M."/>
            <person name="Hauser L."/>
            <person name="Kyrpides N."/>
            <person name="Kim E."/>
            <person name="Daly M.J."/>
            <person name="Fredrickson J.K."/>
            <person name="Makarova K.S."/>
            <person name="Gaidamakova E.K."/>
            <person name="Zhai M."/>
            <person name="Richardson P."/>
        </authorList>
    </citation>
    <scope>NUCLEOTIDE SEQUENCE</scope>
    <source>
        <strain evidence="9">DSM 11300</strain>
    </source>
</reference>
<evidence type="ECO:0000256" key="2">
    <source>
        <dbReference type="ARBA" id="ARBA00006464"/>
    </source>
</evidence>
<feature type="transmembrane region" description="Helical" evidence="7">
    <location>
        <begin position="30"/>
        <end position="51"/>
    </location>
</feature>
<keyword evidence="10" id="KW-1185">Reference proteome</keyword>
<accession>Q1J1I8</accession>
<gene>
    <name evidence="9" type="ordered locus">Dgeo_0343</name>
</gene>
<evidence type="ECO:0000256" key="6">
    <source>
        <dbReference type="ARBA" id="ARBA00023136"/>
    </source>
</evidence>
<feature type="transmembrane region" description="Helical" evidence="7">
    <location>
        <begin position="57"/>
        <end position="74"/>
    </location>
</feature>
<organism evidence="9 10">
    <name type="scientific">Deinococcus geothermalis (strain DSM 11300 / CIP 105573 / AG-3a)</name>
    <dbReference type="NCBI Taxonomy" id="319795"/>
    <lineage>
        <taxon>Bacteria</taxon>
        <taxon>Thermotogati</taxon>
        <taxon>Deinococcota</taxon>
        <taxon>Deinococci</taxon>
        <taxon>Deinococcales</taxon>
        <taxon>Deinococcaceae</taxon>
        <taxon>Deinococcus</taxon>
    </lineage>
</organism>
<dbReference type="EMBL" id="CP000359">
    <property type="protein sequence ID" value="ABF44646.1"/>
    <property type="molecule type" value="Genomic_DNA"/>
</dbReference>
<dbReference type="STRING" id="319795.Dgeo_0343"/>
<dbReference type="NCBIfam" id="TIGR03022">
    <property type="entry name" value="WbaP_sugtrans"/>
    <property type="match status" value="1"/>
</dbReference>
<dbReference type="PANTHER" id="PTHR30576">
    <property type="entry name" value="COLANIC BIOSYNTHESIS UDP-GLUCOSE LIPID CARRIER TRANSFERASE"/>
    <property type="match status" value="1"/>
</dbReference>
<evidence type="ECO:0000313" key="9">
    <source>
        <dbReference type="EMBL" id="ABF44646.1"/>
    </source>
</evidence>
<keyword evidence="4 7" id="KW-0812">Transmembrane</keyword>
<dbReference type="eggNOG" id="COG2148">
    <property type="taxonomic scope" value="Bacteria"/>
</dbReference>
<evidence type="ECO:0000256" key="3">
    <source>
        <dbReference type="ARBA" id="ARBA00022679"/>
    </source>
</evidence>
<evidence type="ECO:0000259" key="8">
    <source>
        <dbReference type="Pfam" id="PF02397"/>
    </source>
</evidence>
<dbReference type="Proteomes" id="UP000002431">
    <property type="component" value="Chromosome"/>
</dbReference>
<dbReference type="Gene3D" id="3.40.50.720">
    <property type="entry name" value="NAD(P)-binding Rossmann-like Domain"/>
    <property type="match status" value="1"/>
</dbReference>
<evidence type="ECO:0000313" key="10">
    <source>
        <dbReference type="Proteomes" id="UP000002431"/>
    </source>
</evidence>